<dbReference type="AlphaFoldDB" id="A0A9X4KZK7"/>
<feature type="domain" description="SLH" evidence="1">
    <location>
        <begin position="54"/>
        <end position="117"/>
    </location>
</feature>
<evidence type="ECO:0000313" key="2">
    <source>
        <dbReference type="EMBL" id="MDG0810697.1"/>
    </source>
</evidence>
<dbReference type="PROSITE" id="PS51272">
    <property type="entry name" value="SLH"/>
    <property type="match status" value="1"/>
</dbReference>
<dbReference type="Proteomes" id="UP001153404">
    <property type="component" value="Unassembled WGS sequence"/>
</dbReference>
<dbReference type="Pfam" id="PF00395">
    <property type="entry name" value="SLH"/>
    <property type="match status" value="1"/>
</dbReference>
<protein>
    <submittedName>
        <fullName evidence="2">S-layer homology domain-containing protein</fullName>
    </submittedName>
</protein>
<dbReference type="EMBL" id="JAPDIA010000003">
    <property type="protein sequence ID" value="MDG0810697.1"/>
    <property type="molecule type" value="Genomic_DNA"/>
</dbReference>
<name>A0A9X4KZK7_9BACL</name>
<keyword evidence="3" id="KW-1185">Reference proteome</keyword>
<reference evidence="2" key="1">
    <citation type="submission" date="2022-10" db="EMBL/GenBank/DDBJ databases">
        <title>Comparative genomic analysis of Cohnella hashimotonis sp. nov., isolated from the International Space Station.</title>
        <authorList>
            <person name="Simpson A."/>
            <person name="Venkateswaran K."/>
        </authorList>
    </citation>
    <scope>NUCLEOTIDE SEQUENCE</scope>
    <source>
        <strain evidence="2">DSM 28161</strain>
    </source>
</reference>
<organism evidence="2 3">
    <name type="scientific">Cohnella rhizosphaerae</name>
    <dbReference type="NCBI Taxonomy" id="1457232"/>
    <lineage>
        <taxon>Bacteria</taxon>
        <taxon>Bacillati</taxon>
        <taxon>Bacillota</taxon>
        <taxon>Bacilli</taxon>
        <taxon>Bacillales</taxon>
        <taxon>Paenibacillaceae</taxon>
        <taxon>Cohnella</taxon>
    </lineage>
</organism>
<dbReference type="InterPro" id="IPR001119">
    <property type="entry name" value="SLH_dom"/>
</dbReference>
<gene>
    <name evidence="2" type="ORF">OMP40_15955</name>
</gene>
<evidence type="ECO:0000313" key="3">
    <source>
        <dbReference type="Proteomes" id="UP001153404"/>
    </source>
</evidence>
<dbReference type="RefSeq" id="WP_277532675.1">
    <property type="nucleotide sequence ID" value="NZ_JAPDIA010000003.1"/>
</dbReference>
<comment type="caution">
    <text evidence="2">The sequence shown here is derived from an EMBL/GenBank/DDBJ whole genome shotgun (WGS) entry which is preliminary data.</text>
</comment>
<proteinExistence type="predicted"/>
<evidence type="ECO:0000259" key="1">
    <source>
        <dbReference type="PROSITE" id="PS51272"/>
    </source>
</evidence>
<sequence>MGNRGRNWRGVALAWLLVASMLGSLILPNFSGGKAAAAAPLAAGFGTPGIGALSAAAASADTSGHWAGETMAEWRRLGLIDGFPDGSLRPDQVISRIEFVALANRLFAYGGNREPAVRRRAGQCLVRVPGAGGRGGGLY</sequence>
<accession>A0A9X4KZK7</accession>